<dbReference type="EMBL" id="JAEUBG010005453">
    <property type="protein sequence ID" value="KAH3674773.1"/>
    <property type="molecule type" value="Genomic_DNA"/>
</dbReference>
<dbReference type="AlphaFoldDB" id="A0A9P8PM34"/>
<proteinExistence type="predicted"/>
<sequence length="88" mass="10434">MIRLDKIRKQVHQLIIDLSSIRMDLVHTVIVLQLLLYLLLLELEFQLGLVLKVTHLVHILEFPTLDTLIIVHNWKSSIINHRIERLIK</sequence>
<keyword evidence="2" id="KW-1185">Reference proteome</keyword>
<reference evidence="1" key="2">
    <citation type="submission" date="2021-01" db="EMBL/GenBank/DDBJ databases">
        <authorList>
            <person name="Schikora-Tamarit M.A."/>
        </authorList>
    </citation>
    <scope>NUCLEOTIDE SEQUENCE</scope>
    <source>
        <strain evidence="1">CBS2887</strain>
    </source>
</reference>
<organism evidence="1 2">
    <name type="scientific">Wickerhamomyces pijperi</name>
    <name type="common">Yeast</name>
    <name type="synonym">Pichia pijperi</name>
    <dbReference type="NCBI Taxonomy" id="599730"/>
    <lineage>
        <taxon>Eukaryota</taxon>
        <taxon>Fungi</taxon>
        <taxon>Dikarya</taxon>
        <taxon>Ascomycota</taxon>
        <taxon>Saccharomycotina</taxon>
        <taxon>Saccharomycetes</taxon>
        <taxon>Phaffomycetales</taxon>
        <taxon>Wickerhamomycetaceae</taxon>
        <taxon>Wickerhamomyces</taxon>
    </lineage>
</organism>
<evidence type="ECO:0000313" key="1">
    <source>
        <dbReference type="EMBL" id="KAH3674773.1"/>
    </source>
</evidence>
<evidence type="ECO:0000313" key="2">
    <source>
        <dbReference type="Proteomes" id="UP000774326"/>
    </source>
</evidence>
<accession>A0A9P8PM34</accession>
<name>A0A9P8PM34_WICPI</name>
<reference evidence="1" key="1">
    <citation type="journal article" date="2021" name="Open Biol.">
        <title>Shared evolutionary footprints suggest mitochondrial oxidative damage underlies multiple complex I losses in fungi.</title>
        <authorList>
            <person name="Schikora-Tamarit M.A."/>
            <person name="Marcet-Houben M."/>
            <person name="Nosek J."/>
            <person name="Gabaldon T."/>
        </authorList>
    </citation>
    <scope>NUCLEOTIDE SEQUENCE</scope>
    <source>
        <strain evidence="1">CBS2887</strain>
    </source>
</reference>
<dbReference type="Proteomes" id="UP000774326">
    <property type="component" value="Unassembled WGS sequence"/>
</dbReference>
<comment type="caution">
    <text evidence="1">The sequence shown here is derived from an EMBL/GenBank/DDBJ whole genome shotgun (WGS) entry which is preliminary data.</text>
</comment>
<protein>
    <submittedName>
        <fullName evidence="1">Uncharacterized protein</fullName>
    </submittedName>
</protein>
<gene>
    <name evidence="1" type="ORF">WICPIJ_009461</name>
</gene>